<proteinExistence type="predicted"/>
<dbReference type="OrthoDB" id="9876991at2"/>
<dbReference type="RefSeq" id="WP_043063252.1">
    <property type="nucleotide sequence ID" value="NZ_BJOA01000092.1"/>
</dbReference>
<dbReference type="GeneID" id="42309149"/>
<dbReference type="Proteomes" id="UP000182836">
    <property type="component" value="Unassembled WGS sequence"/>
</dbReference>
<dbReference type="EMBL" id="FNED01000028">
    <property type="protein sequence ID" value="SDJ77814.1"/>
    <property type="molecule type" value="Genomic_DNA"/>
</dbReference>
<reference evidence="2 4" key="2">
    <citation type="submission" date="2016-10" db="EMBL/GenBank/DDBJ databases">
        <authorList>
            <person name="de Groot N.N."/>
        </authorList>
    </citation>
    <scope>NUCLEOTIDE SEQUENCE [LARGE SCALE GENOMIC DNA]</scope>
    <source>
        <strain evidence="2 4">DSM 2895</strain>
    </source>
</reference>
<gene>
    <name evidence="1" type="ORF">AF333_28885</name>
    <name evidence="2" type="ORF">SAMN04487909_12854</name>
</gene>
<dbReference type="PATRIC" id="fig|47500.8.peg.5201"/>
<evidence type="ECO:0000313" key="2">
    <source>
        <dbReference type="EMBL" id="SDJ77814.1"/>
    </source>
</evidence>
<dbReference type="AlphaFoldDB" id="A0A0D1Y776"/>
<dbReference type="STRING" id="47500.AF333_28885"/>
<name>A0A0D1Y776_ANEMI</name>
<reference evidence="1 3" key="1">
    <citation type="submission" date="2015-07" db="EMBL/GenBank/DDBJ databases">
        <title>Fjat-14205 dsm 2895.</title>
        <authorList>
            <person name="Liu B."/>
            <person name="Wang J."/>
            <person name="Zhu Y."/>
            <person name="Liu G."/>
            <person name="Chen Q."/>
            <person name="Chen Z."/>
            <person name="Lan J."/>
            <person name="Che J."/>
            <person name="Ge C."/>
            <person name="Shi H."/>
            <person name="Pan Z."/>
            <person name="Liu X."/>
        </authorList>
    </citation>
    <scope>NUCLEOTIDE SEQUENCE [LARGE SCALE GENOMIC DNA]</scope>
    <source>
        <strain evidence="1 3">DSM 2895</strain>
    </source>
</reference>
<evidence type="ECO:0000313" key="3">
    <source>
        <dbReference type="Proteomes" id="UP000037269"/>
    </source>
</evidence>
<dbReference type="Proteomes" id="UP000037269">
    <property type="component" value="Unassembled WGS sequence"/>
</dbReference>
<protein>
    <submittedName>
        <fullName evidence="1">Uncharacterized protein</fullName>
    </submittedName>
</protein>
<organism evidence="1 3">
    <name type="scientific">Aneurinibacillus migulanus</name>
    <name type="common">Bacillus migulanus</name>
    <dbReference type="NCBI Taxonomy" id="47500"/>
    <lineage>
        <taxon>Bacteria</taxon>
        <taxon>Bacillati</taxon>
        <taxon>Bacillota</taxon>
        <taxon>Bacilli</taxon>
        <taxon>Bacillales</taxon>
        <taxon>Paenibacillaceae</taxon>
        <taxon>Aneurinibacillus group</taxon>
        <taxon>Aneurinibacillus</taxon>
    </lineage>
</organism>
<keyword evidence="3" id="KW-1185">Reference proteome</keyword>
<dbReference type="EMBL" id="LGUG01000012">
    <property type="protein sequence ID" value="KON90499.1"/>
    <property type="molecule type" value="Genomic_DNA"/>
</dbReference>
<evidence type="ECO:0000313" key="1">
    <source>
        <dbReference type="EMBL" id="KON90499.1"/>
    </source>
</evidence>
<sequence>MAELREIANNLQTEEAKIPLNTEGKDKLYLTTGIAAYEVKAPLYGTVELVIVDGEVVDIVSKETLRIPGRSRRKR</sequence>
<evidence type="ECO:0000313" key="4">
    <source>
        <dbReference type="Proteomes" id="UP000182836"/>
    </source>
</evidence>
<accession>A0A0D1Y776</accession>